<dbReference type="RefSeq" id="XP_012929121.1">
    <property type="nucleotide sequence ID" value="XM_013073667.2"/>
</dbReference>
<gene>
    <name evidence="20" type="primary">Ptpa</name>
</gene>
<comment type="similarity">
    <text evidence="4 17">Belongs to the PTPA-type PPIase family.</text>
</comment>
<evidence type="ECO:0000256" key="3">
    <source>
        <dbReference type="ARBA" id="ARBA00004496"/>
    </source>
</evidence>
<feature type="region of interest" description="Disordered" evidence="18">
    <location>
        <begin position="1"/>
        <end position="21"/>
    </location>
</feature>
<evidence type="ECO:0000313" key="19">
    <source>
        <dbReference type="Proteomes" id="UP000694906"/>
    </source>
</evidence>
<evidence type="ECO:0000256" key="1">
    <source>
        <dbReference type="ARBA" id="ARBA00000971"/>
    </source>
</evidence>
<sequence length="302" mass="34342">MAEAERQPPPESSEETPPATQNFIIPKKEIHTVPDMGKWKRSQAYADYIGFILTLNEGVKGKKLSLEYTVSEAIEKLVVLLNTLDRWIDETPPVDQPSRFGNKAFRTWYAKLHEEAENLVATVVPTHLAAAVPEVAVYLKESVGNSTRIDYGTGHEAAFAAFLCCLCKIGVLQVDDQIAIVFKVFNRYLEVMRKLQKTYRMEPAGSQDHPFLEPRHFVDEKAVNENHKDYMFLECILFITEMKTGPFAEHSNQLWNISAVPSWSKVNQGLIRMYKAECLEKFPVIQHFKFGSLLPIHPVTSS</sequence>
<dbReference type="GO" id="GO:0008160">
    <property type="term" value="F:protein tyrosine phosphatase activator activity"/>
    <property type="evidence" value="ECO:0007669"/>
    <property type="project" value="TreeGrafter"/>
</dbReference>
<evidence type="ECO:0000313" key="20">
    <source>
        <dbReference type="RefSeq" id="XP_012929121.1"/>
    </source>
</evidence>
<dbReference type="CTD" id="5524"/>
<keyword evidence="12 17" id="KW-0697">Rotamase</keyword>
<keyword evidence="14" id="KW-0539">Nucleus</keyword>
<protein>
    <recommendedName>
        <fullName evidence="15 17">Serine/threonine-protein phosphatase 2A activator</fullName>
        <ecNumber evidence="5 17">5.2.1.8</ecNumber>
    </recommendedName>
    <alternativeName>
        <fullName evidence="17">Phosphotyrosyl phosphatase activator</fullName>
    </alternativeName>
</protein>
<accession>A0AAX6QXS9</accession>
<evidence type="ECO:0000256" key="2">
    <source>
        <dbReference type="ARBA" id="ARBA00004123"/>
    </source>
</evidence>
<keyword evidence="7" id="KW-0479">Metal-binding</keyword>
<dbReference type="GO" id="GO:0046872">
    <property type="term" value="F:metal ion binding"/>
    <property type="evidence" value="ECO:0007669"/>
    <property type="project" value="UniProtKB-KW"/>
</dbReference>
<evidence type="ECO:0000256" key="9">
    <source>
        <dbReference type="ARBA" id="ARBA00022840"/>
    </source>
</evidence>
<evidence type="ECO:0000256" key="6">
    <source>
        <dbReference type="ARBA" id="ARBA00022490"/>
    </source>
</evidence>
<dbReference type="Gene3D" id="1.20.120.1150">
    <property type="match status" value="1"/>
</dbReference>
<dbReference type="InterPro" id="IPR043170">
    <property type="entry name" value="PTPA_C_lid"/>
</dbReference>
<evidence type="ECO:0000256" key="13">
    <source>
        <dbReference type="ARBA" id="ARBA00023235"/>
    </source>
</evidence>
<evidence type="ECO:0000256" key="12">
    <source>
        <dbReference type="ARBA" id="ARBA00023110"/>
    </source>
</evidence>
<keyword evidence="9" id="KW-0067">ATP-binding</keyword>
<comment type="function">
    <text evidence="16">PPIases accelerate the folding of proteins. It catalyzes the cis-trans isomerization of proline imidic peptide bonds in oligopeptides. Acts as a regulatory subunit for serine/threonine-protein phosphatase 2A (PP2A). Modulates PP2A activity or substrate specificity, probably by inducing a conformational change in the catalytic subunit, a proposed direct target of the PPIase. Can reactivate inactive phosphatase PP2A-phosphatase methylesterase complexes (PP2A(i)) in presence of ATP and Mg(2+). Reversibly stimulates the variable phosphotyrosyl phosphatase activity of PP2A core heterodimer PP2A(D) in presence of ATP and Mg(2+) (in vitro). The phosphotyrosyl phosphatase activity is dependent of an ATPase activity of the PP2A(D):PPP2R4 complex. Is involved in apoptosis; the function appears to be independent from PP2A.</text>
</comment>
<dbReference type="InterPro" id="IPR037218">
    <property type="entry name" value="PTPA_sf"/>
</dbReference>
<evidence type="ECO:0000256" key="4">
    <source>
        <dbReference type="ARBA" id="ARBA00011019"/>
    </source>
</evidence>
<dbReference type="PANTHER" id="PTHR10012:SF0">
    <property type="entry name" value="SERINE_THREONINE-PROTEIN PHOSPHATASE 2A ACTIVATOR"/>
    <property type="match status" value="1"/>
</dbReference>
<dbReference type="FunFam" id="1.20.120.1150:FF:000001">
    <property type="entry name" value="Serine/threonine-protein phosphatase 2A activator"/>
    <property type="match status" value="1"/>
</dbReference>
<dbReference type="EC" id="5.2.1.8" evidence="5 17"/>
<organism evidence="19 20">
    <name type="scientific">Heterocephalus glaber</name>
    <name type="common">Naked mole rat</name>
    <dbReference type="NCBI Taxonomy" id="10181"/>
    <lineage>
        <taxon>Eukaryota</taxon>
        <taxon>Metazoa</taxon>
        <taxon>Chordata</taxon>
        <taxon>Craniata</taxon>
        <taxon>Vertebrata</taxon>
        <taxon>Euteleostomi</taxon>
        <taxon>Mammalia</taxon>
        <taxon>Eutheria</taxon>
        <taxon>Euarchontoglires</taxon>
        <taxon>Glires</taxon>
        <taxon>Rodentia</taxon>
        <taxon>Hystricomorpha</taxon>
        <taxon>Bathyergidae</taxon>
        <taxon>Heterocephalus</taxon>
    </lineage>
</organism>
<dbReference type="GO" id="GO:0000159">
    <property type="term" value="C:protein phosphatase type 2A complex"/>
    <property type="evidence" value="ECO:0007669"/>
    <property type="project" value="TreeGrafter"/>
</dbReference>
<dbReference type="Pfam" id="PF03095">
    <property type="entry name" value="PTPA"/>
    <property type="match status" value="2"/>
</dbReference>
<evidence type="ECO:0000256" key="18">
    <source>
        <dbReference type="SAM" id="MobiDB-lite"/>
    </source>
</evidence>
<dbReference type="GO" id="GO:0007052">
    <property type="term" value="P:mitotic spindle organization"/>
    <property type="evidence" value="ECO:0007669"/>
    <property type="project" value="TreeGrafter"/>
</dbReference>
<dbReference type="Proteomes" id="UP000694906">
    <property type="component" value="Unplaced"/>
</dbReference>
<proteinExistence type="inferred from homology"/>
<evidence type="ECO:0000256" key="10">
    <source>
        <dbReference type="ARBA" id="ARBA00022842"/>
    </source>
</evidence>
<evidence type="ECO:0000256" key="5">
    <source>
        <dbReference type="ARBA" id="ARBA00013194"/>
    </source>
</evidence>
<evidence type="ECO:0000256" key="11">
    <source>
        <dbReference type="ARBA" id="ARBA00022990"/>
    </source>
</evidence>
<dbReference type="InterPro" id="IPR004327">
    <property type="entry name" value="Phstyr_phstse_ac"/>
</dbReference>
<keyword evidence="11" id="KW-0007">Acetylation</keyword>
<keyword evidence="6 17" id="KW-0963">Cytoplasm</keyword>
<keyword evidence="8" id="KW-0547">Nucleotide-binding</keyword>
<comment type="subcellular location">
    <subcellularLocation>
        <location evidence="3 17">Cytoplasm</location>
    </subcellularLocation>
    <subcellularLocation>
        <location evidence="2">Nucleus</location>
    </subcellularLocation>
</comment>
<dbReference type="AlphaFoldDB" id="A0AAX6QXS9"/>
<name>A0AAX6QXS9_HETGA</name>
<evidence type="ECO:0000256" key="14">
    <source>
        <dbReference type="ARBA" id="ARBA00023242"/>
    </source>
</evidence>
<evidence type="ECO:0000256" key="16">
    <source>
        <dbReference type="ARBA" id="ARBA00054769"/>
    </source>
</evidence>
<dbReference type="PIRSF" id="PIRSF016325">
    <property type="entry name" value="Phstyr_phstse_ac"/>
    <property type="match status" value="1"/>
</dbReference>
<dbReference type="CDD" id="cd04087">
    <property type="entry name" value="PTPA"/>
    <property type="match status" value="1"/>
</dbReference>
<evidence type="ECO:0000256" key="17">
    <source>
        <dbReference type="RuleBase" id="RU361210"/>
    </source>
</evidence>
<reference evidence="20" key="1">
    <citation type="submission" date="2025-08" db="UniProtKB">
        <authorList>
            <consortium name="RefSeq"/>
        </authorList>
    </citation>
    <scope>IDENTIFICATION</scope>
</reference>
<keyword evidence="10" id="KW-0460">Magnesium</keyword>
<dbReference type="GO" id="GO:0003755">
    <property type="term" value="F:peptidyl-prolyl cis-trans isomerase activity"/>
    <property type="evidence" value="ECO:0007669"/>
    <property type="project" value="UniProtKB-KW"/>
</dbReference>
<keyword evidence="19" id="KW-1185">Reference proteome</keyword>
<evidence type="ECO:0000256" key="7">
    <source>
        <dbReference type="ARBA" id="ARBA00022723"/>
    </source>
</evidence>
<evidence type="ECO:0000256" key="15">
    <source>
        <dbReference type="ARBA" id="ARBA00044786"/>
    </source>
</evidence>
<comment type="catalytic activity">
    <reaction evidence="1 17">
        <text>[protein]-peptidylproline (omega=180) = [protein]-peptidylproline (omega=0)</text>
        <dbReference type="Rhea" id="RHEA:16237"/>
        <dbReference type="Rhea" id="RHEA-COMP:10747"/>
        <dbReference type="Rhea" id="RHEA-COMP:10748"/>
        <dbReference type="ChEBI" id="CHEBI:83833"/>
        <dbReference type="ChEBI" id="CHEBI:83834"/>
        <dbReference type="EC" id="5.2.1.8"/>
    </reaction>
</comment>
<dbReference type="PANTHER" id="PTHR10012">
    <property type="entry name" value="SERINE/THREONINE-PROTEIN PHOSPHATASE 2A REGULATORY SUBUNIT B"/>
    <property type="match status" value="1"/>
</dbReference>
<dbReference type="GO" id="GO:0005634">
    <property type="term" value="C:nucleus"/>
    <property type="evidence" value="ECO:0007669"/>
    <property type="project" value="UniProtKB-SubCell"/>
</dbReference>
<dbReference type="GO" id="GO:0005524">
    <property type="term" value="F:ATP binding"/>
    <property type="evidence" value="ECO:0007669"/>
    <property type="project" value="UniProtKB-KW"/>
</dbReference>
<keyword evidence="13 17" id="KW-0413">Isomerase</keyword>
<dbReference type="GeneID" id="101705651"/>
<dbReference type="SUPFAM" id="SSF140984">
    <property type="entry name" value="PTPA-like"/>
    <property type="match status" value="1"/>
</dbReference>
<dbReference type="GO" id="GO:0005737">
    <property type="term" value="C:cytoplasm"/>
    <property type="evidence" value="ECO:0007669"/>
    <property type="project" value="UniProtKB-SubCell"/>
</dbReference>
<evidence type="ECO:0000256" key="8">
    <source>
        <dbReference type="ARBA" id="ARBA00022741"/>
    </source>
</evidence>